<sequence length="33" mass="3658">REIMSLTEECAKATGIPYLMDAFREEAVAILEG</sequence>
<proteinExistence type="predicted"/>
<evidence type="ECO:0000313" key="1">
    <source>
        <dbReference type="EMBL" id="GAI09090.1"/>
    </source>
</evidence>
<gene>
    <name evidence="1" type="ORF">S06H3_15295</name>
</gene>
<dbReference type="EMBL" id="BARV01007520">
    <property type="protein sequence ID" value="GAI09090.1"/>
    <property type="molecule type" value="Genomic_DNA"/>
</dbReference>
<protein>
    <submittedName>
        <fullName evidence="1">Uncharacterized protein</fullName>
    </submittedName>
</protein>
<dbReference type="AlphaFoldDB" id="X1M357"/>
<feature type="non-terminal residue" evidence="1">
    <location>
        <position position="1"/>
    </location>
</feature>
<comment type="caution">
    <text evidence="1">The sequence shown here is derived from an EMBL/GenBank/DDBJ whole genome shotgun (WGS) entry which is preliminary data.</text>
</comment>
<organism evidence="1">
    <name type="scientific">marine sediment metagenome</name>
    <dbReference type="NCBI Taxonomy" id="412755"/>
    <lineage>
        <taxon>unclassified sequences</taxon>
        <taxon>metagenomes</taxon>
        <taxon>ecological metagenomes</taxon>
    </lineage>
</organism>
<name>X1M357_9ZZZZ</name>
<reference evidence="1" key="1">
    <citation type="journal article" date="2014" name="Front. Microbiol.">
        <title>High frequency of phylogenetically diverse reductive dehalogenase-homologous genes in deep subseafloor sedimentary metagenomes.</title>
        <authorList>
            <person name="Kawai M."/>
            <person name="Futagami T."/>
            <person name="Toyoda A."/>
            <person name="Takaki Y."/>
            <person name="Nishi S."/>
            <person name="Hori S."/>
            <person name="Arai W."/>
            <person name="Tsubouchi T."/>
            <person name="Morono Y."/>
            <person name="Uchiyama I."/>
            <person name="Ito T."/>
            <person name="Fujiyama A."/>
            <person name="Inagaki F."/>
            <person name="Takami H."/>
        </authorList>
    </citation>
    <scope>NUCLEOTIDE SEQUENCE</scope>
    <source>
        <strain evidence="1">Expedition CK06-06</strain>
    </source>
</reference>
<accession>X1M357</accession>